<feature type="chain" id="PRO_5012656865" description="Sporulation-specific protein 2" evidence="8">
    <location>
        <begin position="30"/>
        <end position="499"/>
    </location>
</feature>
<evidence type="ECO:0000256" key="8">
    <source>
        <dbReference type="SAM" id="SignalP"/>
    </source>
</evidence>
<evidence type="ECO:0000256" key="7">
    <source>
        <dbReference type="SAM" id="Phobius"/>
    </source>
</evidence>
<dbReference type="AlphaFoldDB" id="A0A1L7XCW6"/>
<dbReference type="InterPro" id="IPR051648">
    <property type="entry name" value="CWI-Assembly_Regulator"/>
</dbReference>
<dbReference type="EMBL" id="FJOG01000022">
    <property type="protein sequence ID" value="CZR62807.1"/>
    <property type="molecule type" value="Genomic_DNA"/>
</dbReference>
<dbReference type="GO" id="GO:0031505">
    <property type="term" value="P:fungal-type cell wall organization"/>
    <property type="evidence" value="ECO:0007669"/>
    <property type="project" value="TreeGrafter"/>
</dbReference>
<keyword evidence="4 8" id="KW-0732">Signal</keyword>
<protein>
    <recommendedName>
        <fullName evidence="11">Sporulation-specific protein 2</fullName>
    </recommendedName>
</protein>
<gene>
    <name evidence="9" type="ORF">PAC_12704</name>
</gene>
<evidence type="ECO:0000256" key="5">
    <source>
        <dbReference type="ARBA" id="ARBA00023180"/>
    </source>
</evidence>
<accession>A0A1L7XCW6</accession>
<evidence type="ECO:0000256" key="4">
    <source>
        <dbReference type="ARBA" id="ARBA00022729"/>
    </source>
</evidence>
<evidence type="ECO:0008006" key="11">
    <source>
        <dbReference type="Google" id="ProtNLM"/>
    </source>
</evidence>
<keyword evidence="5" id="KW-0325">Glycoprotein</keyword>
<dbReference type="GO" id="GO:0009986">
    <property type="term" value="C:cell surface"/>
    <property type="evidence" value="ECO:0007669"/>
    <property type="project" value="TreeGrafter"/>
</dbReference>
<dbReference type="OrthoDB" id="3542863at2759"/>
<keyword evidence="2" id="KW-0134">Cell wall</keyword>
<dbReference type="PANTHER" id="PTHR31018:SF3">
    <property type="entry name" value="RECEPTOR PROTEIN-TYROSINE KINASE"/>
    <property type="match status" value="1"/>
</dbReference>
<dbReference type="GO" id="GO:0009277">
    <property type="term" value="C:fungal-type cell wall"/>
    <property type="evidence" value="ECO:0007669"/>
    <property type="project" value="TreeGrafter"/>
</dbReference>
<dbReference type="GO" id="GO:0005886">
    <property type="term" value="C:plasma membrane"/>
    <property type="evidence" value="ECO:0007669"/>
    <property type="project" value="TreeGrafter"/>
</dbReference>
<evidence type="ECO:0000313" key="10">
    <source>
        <dbReference type="Proteomes" id="UP000184330"/>
    </source>
</evidence>
<feature type="region of interest" description="Disordered" evidence="6">
    <location>
        <begin position="436"/>
        <end position="468"/>
    </location>
</feature>
<dbReference type="PANTHER" id="PTHR31018">
    <property type="entry name" value="SPORULATION-SPECIFIC PROTEIN-RELATED"/>
    <property type="match status" value="1"/>
</dbReference>
<proteinExistence type="predicted"/>
<dbReference type="Gene3D" id="3.80.20.20">
    <property type="entry name" value="Receptor L-domain"/>
    <property type="match status" value="2"/>
</dbReference>
<dbReference type="InterPro" id="IPR036941">
    <property type="entry name" value="Rcpt_L-dom_sf"/>
</dbReference>
<keyword evidence="7" id="KW-0812">Transmembrane</keyword>
<comment type="subcellular location">
    <subcellularLocation>
        <location evidence="1">Secreted</location>
        <location evidence="1">Cell wall</location>
    </subcellularLocation>
</comment>
<evidence type="ECO:0000256" key="3">
    <source>
        <dbReference type="ARBA" id="ARBA00022525"/>
    </source>
</evidence>
<keyword evidence="10" id="KW-1185">Reference proteome</keyword>
<evidence type="ECO:0000256" key="6">
    <source>
        <dbReference type="SAM" id="MobiDB-lite"/>
    </source>
</evidence>
<name>A0A1L7XCW6_9HELO</name>
<dbReference type="Proteomes" id="UP000184330">
    <property type="component" value="Unassembled WGS sequence"/>
</dbReference>
<dbReference type="STRING" id="576137.A0A1L7XCW6"/>
<evidence type="ECO:0000256" key="1">
    <source>
        <dbReference type="ARBA" id="ARBA00004191"/>
    </source>
</evidence>
<sequence>MGSAKVQSLKRCLGLAAVVAVFLAGASNGEPSCTAPVAFIVDSQAAADALSNCSTVTGNLVIQGNDLTQITLNGIGIIEGNLETSSCDELQDIVAPSLSQITKNFTLSNIPVLNALEFPLLDSINGGIFWDTVPGLTNISFGNLAANDLPGANVDGDISILNTGVTSLEFLNFTHFSNPDLIWIKGNQQLGNVNLTGLSWGSNSLEIIDNGPAAQVLLPNLRSVGAIIISNAGRIDIPTLSETSANLEISNNALDAFSAPNLTAIGGSLVVSSNDLSDISLPSLTSIDGNFSVSNNTGLDTIRNVNQLWYTHGNVSLTGNFSNVTLPNLRSILTGFHLNSSNAAMDCTTFDKLADSESWTSSFYSCGAYLPGENKDLAKHYQSPKKSLALSRPVKAIIIILSIIAGFFLCALLTRWWWRKRHPRRRSVAEEPVDLGDMGHTRQQSEGEGLPKYTRVGKPGEVPPGYNEGVIVPRVEAENLNEAPPNASPERARGWWRLW</sequence>
<feature type="signal peptide" evidence="8">
    <location>
        <begin position="1"/>
        <end position="29"/>
    </location>
</feature>
<reference evidence="9 10" key="1">
    <citation type="submission" date="2016-03" db="EMBL/GenBank/DDBJ databases">
        <authorList>
            <person name="Ploux O."/>
        </authorList>
    </citation>
    <scope>NUCLEOTIDE SEQUENCE [LARGE SCALE GENOMIC DNA]</scope>
    <source>
        <strain evidence="9 10">UAMH 11012</strain>
    </source>
</reference>
<evidence type="ECO:0000313" key="9">
    <source>
        <dbReference type="EMBL" id="CZR62807.1"/>
    </source>
</evidence>
<evidence type="ECO:0000256" key="2">
    <source>
        <dbReference type="ARBA" id="ARBA00022512"/>
    </source>
</evidence>
<keyword evidence="7" id="KW-1133">Transmembrane helix</keyword>
<feature type="transmembrane region" description="Helical" evidence="7">
    <location>
        <begin position="396"/>
        <end position="418"/>
    </location>
</feature>
<organism evidence="9 10">
    <name type="scientific">Phialocephala subalpina</name>
    <dbReference type="NCBI Taxonomy" id="576137"/>
    <lineage>
        <taxon>Eukaryota</taxon>
        <taxon>Fungi</taxon>
        <taxon>Dikarya</taxon>
        <taxon>Ascomycota</taxon>
        <taxon>Pezizomycotina</taxon>
        <taxon>Leotiomycetes</taxon>
        <taxon>Helotiales</taxon>
        <taxon>Mollisiaceae</taxon>
        <taxon>Phialocephala</taxon>
        <taxon>Phialocephala fortinii species complex</taxon>
    </lineage>
</organism>
<keyword evidence="3" id="KW-0964">Secreted</keyword>
<keyword evidence="7" id="KW-0472">Membrane</keyword>
<dbReference type="SUPFAM" id="SSF52058">
    <property type="entry name" value="L domain-like"/>
    <property type="match status" value="2"/>
</dbReference>